<evidence type="ECO:0000313" key="1">
    <source>
        <dbReference type="EMBL" id="GAH40624.1"/>
    </source>
</evidence>
<reference evidence="1" key="1">
    <citation type="journal article" date="2014" name="Front. Microbiol.">
        <title>High frequency of phylogenetically diverse reductive dehalogenase-homologous genes in deep subseafloor sedimentary metagenomes.</title>
        <authorList>
            <person name="Kawai M."/>
            <person name="Futagami T."/>
            <person name="Toyoda A."/>
            <person name="Takaki Y."/>
            <person name="Nishi S."/>
            <person name="Hori S."/>
            <person name="Arai W."/>
            <person name="Tsubouchi T."/>
            <person name="Morono Y."/>
            <person name="Uchiyama I."/>
            <person name="Ito T."/>
            <person name="Fujiyama A."/>
            <person name="Inagaki F."/>
            <person name="Takami H."/>
        </authorList>
    </citation>
    <scope>NUCLEOTIDE SEQUENCE</scope>
    <source>
        <strain evidence="1">Expedition CK06-06</strain>
    </source>
</reference>
<dbReference type="AlphaFoldDB" id="X1GG97"/>
<name>X1GG97_9ZZZZ</name>
<feature type="non-terminal residue" evidence="1">
    <location>
        <position position="1"/>
    </location>
</feature>
<evidence type="ECO:0008006" key="2">
    <source>
        <dbReference type="Google" id="ProtNLM"/>
    </source>
</evidence>
<gene>
    <name evidence="1" type="ORF">S03H2_13906</name>
</gene>
<sequence length="112" mass="13301">SSYAYNEFNLSNSDGVFIIFDARGKEHIDPEWKETLMKIIRKLRKKRAVIIGLRVSDDKNYPQLMEEFVIDKDLEEKIVSVLFLKIGTDYREKMYDHIILMLELIVSTRMLK</sequence>
<organism evidence="1">
    <name type="scientific">marine sediment metagenome</name>
    <dbReference type="NCBI Taxonomy" id="412755"/>
    <lineage>
        <taxon>unclassified sequences</taxon>
        <taxon>metagenomes</taxon>
        <taxon>ecological metagenomes</taxon>
    </lineage>
</organism>
<comment type="caution">
    <text evidence="1">The sequence shown here is derived from an EMBL/GenBank/DDBJ whole genome shotgun (WGS) entry which is preliminary data.</text>
</comment>
<proteinExistence type="predicted"/>
<dbReference type="EMBL" id="BARU01007053">
    <property type="protein sequence ID" value="GAH40624.1"/>
    <property type="molecule type" value="Genomic_DNA"/>
</dbReference>
<protein>
    <recommendedName>
        <fullName evidence="2">G domain-containing protein</fullName>
    </recommendedName>
</protein>
<accession>X1GG97</accession>